<dbReference type="AlphaFoldDB" id="A0AA86S246"/>
<evidence type="ECO:0000313" key="6">
    <source>
        <dbReference type="EMBL" id="CAI9976670.1"/>
    </source>
</evidence>
<dbReference type="PANTHER" id="PTHR11280:SF5">
    <property type="entry name" value="GLUCOSAMINE-6-PHOSPHATE ISOMERASE"/>
    <property type="match status" value="1"/>
</dbReference>
<name>A0AA86S246_9EUKA</name>
<protein>
    <recommendedName>
        <fullName evidence="3">glucosamine-6-phosphate deaminase</fullName>
        <ecNumber evidence="3">3.5.99.6</ecNumber>
    </recommendedName>
</protein>
<sequence>MPKLIKSQDPDALAADMIAEFIQQKPDAVLGLATGSTPIGIYKKLIEKNLDFSQVRTFNLDEYVGLSQSHPQSYYHFMQENLFKHTNIKKENINFLNGLVSDIQKETARYEDLMRQTPIDIQLLGIGTNGHIAFNEPGSPQDSTSRKIVLSQQTIKDNSRFFSPGEKQPEEALSMGIQSIMAAKQIILIAKGQNKTKAIHTALYGPSTTDCPASFLQNHRNCIFILDPHVDI</sequence>
<evidence type="ECO:0000259" key="5">
    <source>
        <dbReference type="Pfam" id="PF01182"/>
    </source>
</evidence>
<dbReference type="EMBL" id="CATOUU010001174">
    <property type="protein sequence ID" value="CAI9976670.1"/>
    <property type="molecule type" value="Genomic_DNA"/>
</dbReference>
<dbReference type="InterPro" id="IPR037171">
    <property type="entry name" value="NagB/RpiA_transferase-like"/>
</dbReference>
<comment type="caution">
    <text evidence="6">The sequence shown here is derived from an EMBL/GenBank/DDBJ whole genome shotgun (WGS) entry which is preliminary data.</text>
</comment>
<dbReference type="InterPro" id="IPR004547">
    <property type="entry name" value="Glucosamine6P_isomerase"/>
</dbReference>
<evidence type="ECO:0000256" key="2">
    <source>
        <dbReference type="ARBA" id="ARBA00005526"/>
    </source>
</evidence>
<dbReference type="GO" id="GO:0042802">
    <property type="term" value="F:identical protein binding"/>
    <property type="evidence" value="ECO:0007669"/>
    <property type="project" value="TreeGrafter"/>
</dbReference>
<dbReference type="Proteomes" id="UP001642409">
    <property type="component" value="Unassembled WGS sequence"/>
</dbReference>
<dbReference type="Pfam" id="PF01182">
    <property type="entry name" value="Glucosamine_iso"/>
    <property type="match status" value="1"/>
</dbReference>
<dbReference type="GO" id="GO:0006046">
    <property type="term" value="P:N-acetylglucosamine catabolic process"/>
    <property type="evidence" value="ECO:0007669"/>
    <property type="project" value="TreeGrafter"/>
</dbReference>
<dbReference type="EC" id="3.5.99.6" evidence="3"/>
<accession>A0AA86S246</accession>
<gene>
    <name evidence="6" type="ORF">HINF_LOCUS64315</name>
    <name evidence="7" type="ORF">HINF_LOCUS7415</name>
</gene>
<dbReference type="EMBL" id="CAXDID020000015">
    <property type="protein sequence ID" value="CAL5983008.1"/>
    <property type="molecule type" value="Genomic_DNA"/>
</dbReference>
<organism evidence="6">
    <name type="scientific">Hexamita inflata</name>
    <dbReference type="NCBI Taxonomy" id="28002"/>
    <lineage>
        <taxon>Eukaryota</taxon>
        <taxon>Metamonada</taxon>
        <taxon>Diplomonadida</taxon>
        <taxon>Hexamitidae</taxon>
        <taxon>Hexamitinae</taxon>
        <taxon>Hexamita</taxon>
    </lineage>
</organism>
<dbReference type="GO" id="GO:0006043">
    <property type="term" value="P:glucosamine catabolic process"/>
    <property type="evidence" value="ECO:0007669"/>
    <property type="project" value="TreeGrafter"/>
</dbReference>
<dbReference type="InterPro" id="IPR006148">
    <property type="entry name" value="Glc/Gal-6P_isomerase"/>
</dbReference>
<keyword evidence="8" id="KW-1185">Reference proteome</keyword>
<evidence type="ECO:0000256" key="4">
    <source>
        <dbReference type="ARBA" id="ARBA00022801"/>
    </source>
</evidence>
<dbReference type="GO" id="GO:0019262">
    <property type="term" value="P:N-acetylneuraminate catabolic process"/>
    <property type="evidence" value="ECO:0007669"/>
    <property type="project" value="TreeGrafter"/>
</dbReference>
<feature type="domain" description="Glucosamine/galactosamine-6-phosphate isomerase" evidence="5">
    <location>
        <begin position="15"/>
        <end position="220"/>
    </location>
</feature>
<dbReference type="GO" id="GO:0005975">
    <property type="term" value="P:carbohydrate metabolic process"/>
    <property type="evidence" value="ECO:0007669"/>
    <property type="project" value="InterPro"/>
</dbReference>
<comment type="catalytic activity">
    <reaction evidence="1">
        <text>alpha-D-glucosamine 6-phosphate + H2O = beta-D-fructose 6-phosphate + NH4(+)</text>
        <dbReference type="Rhea" id="RHEA:12172"/>
        <dbReference type="ChEBI" id="CHEBI:15377"/>
        <dbReference type="ChEBI" id="CHEBI:28938"/>
        <dbReference type="ChEBI" id="CHEBI:57634"/>
        <dbReference type="ChEBI" id="CHEBI:75989"/>
        <dbReference type="EC" id="3.5.99.6"/>
    </reaction>
</comment>
<dbReference type="Gene3D" id="3.40.50.1360">
    <property type="match status" value="1"/>
</dbReference>
<reference evidence="7 8" key="2">
    <citation type="submission" date="2024-07" db="EMBL/GenBank/DDBJ databases">
        <authorList>
            <person name="Akdeniz Z."/>
        </authorList>
    </citation>
    <scope>NUCLEOTIDE SEQUENCE [LARGE SCALE GENOMIC DNA]</scope>
</reference>
<evidence type="ECO:0000256" key="3">
    <source>
        <dbReference type="ARBA" id="ARBA00012680"/>
    </source>
</evidence>
<proteinExistence type="inferred from homology"/>
<evidence type="ECO:0000313" key="7">
    <source>
        <dbReference type="EMBL" id="CAL5983008.1"/>
    </source>
</evidence>
<dbReference type="SUPFAM" id="SSF100950">
    <property type="entry name" value="NagB/RpiA/CoA transferase-like"/>
    <property type="match status" value="1"/>
</dbReference>
<dbReference type="NCBIfam" id="TIGR00502">
    <property type="entry name" value="nagB"/>
    <property type="match status" value="1"/>
</dbReference>
<dbReference type="CDD" id="cd01399">
    <property type="entry name" value="GlcN6P_deaminase"/>
    <property type="match status" value="1"/>
</dbReference>
<dbReference type="GO" id="GO:0004342">
    <property type="term" value="F:glucosamine-6-phosphate deaminase activity"/>
    <property type="evidence" value="ECO:0007669"/>
    <property type="project" value="UniProtKB-EC"/>
</dbReference>
<comment type="similarity">
    <text evidence="2">Belongs to the glucosamine/galactosamine-6-phosphate isomerase family.</text>
</comment>
<evidence type="ECO:0000313" key="8">
    <source>
        <dbReference type="Proteomes" id="UP001642409"/>
    </source>
</evidence>
<keyword evidence="4" id="KW-0378">Hydrolase</keyword>
<dbReference type="PANTHER" id="PTHR11280">
    <property type="entry name" value="GLUCOSAMINE-6-PHOSPHATE ISOMERASE"/>
    <property type="match status" value="1"/>
</dbReference>
<dbReference type="GO" id="GO:0005737">
    <property type="term" value="C:cytoplasm"/>
    <property type="evidence" value="ECO:0007669"/>
    <property type="project" value="TreeGrafter"/>
</dbReference>
<evidence type="ECO:0000256" key="1">
    <source>
        <dbReference type="ARBA" id="ARBA00000644"/>
    </source>
</evidence>
<reference evidence="6" key="1">
    <citation type="submission" date="2023-06" db="EMBL/GenBank/DDBJ databases">
        <authorList>
            <person name="Kurt Z."/>
        </authorList>
    </citation>
    <scope>NUCLEOTIDE SEQUENCE</scope>
</reference>